<dbReference type="EMBL" id="RFLX01000020">
    <property type="protein sequence ID" value="RMI19371.1"/>
    <property type="molecule type" value="Genomic_DNA"/>
</dbReference>
<sequence length="167" mass="18184">MITLHPVTRQDAPALIRANAASRAHHAPWAYPFTDEAGFDAWFAQILTGPNVSLLAREAASGGIVGVVNISQIVAGAFHSAFLGYYGMAGFGGRGLMTEAVRQAARHAFQRLGLHRLEANIQPGNTASIALVKRLGFRLEGFSPQYLKVGGEWRDHERWAAFESDLR</sequence>
<dbReference type="GO" id="GO:0008999">
    <property type="term" value="F:protein-N-terminal-alanine acetyltransferase activity"/>
    <property type="evidence" value="ECO:0007669"/>
    <property type="project" value="TreeGrafter"/>
</dbReference>
<dbReference type="OrthoDB" id="9801669at2"/>
<dbReference type="PROSITE" id="PS51186">
    <property type="entry name" value="GNAT"/>
    <property type="match status" value="1"/>
</dbReference>
<accession>A0A3A9JMX9</accession>
<dbReference type="Proteomes" id="UP000274097">
    <property type="component" value="Unassembled WGS sequence"/>
</dbReference>
<dbReference type="EMBL" id="RAQU01000426">
    <property type="protein sequence ID" value="RKK00279.1"/>
    <property type="molecule type" value="Genomic_DNA"/>
</dbReference>
<evidence type="ECO:0000313" key="5">
    <source>
        <dbReference type="Proteomes" id="UP000274097"/>
    </source>
</evidence>
<dbReference type="Proteomes" id="UP000278036">
    <property type="component" value="Unassembled WGS sequence"/>
</dbReference>
<dbReference type="GO" id="GO:1990189">
    <property type="term" value="F:protein N-terminal-serine acetyltransferase activity"/>
    <property type="evidence" value="ECO:0007669"/>
    <property type="project" value="TreeGrafter"/>
</dbReference>
<dbReference type="InParanoid" id="A0A3A9JMX9"/>
<dbReference type="GO" id="GO:0005737">
    <property type="term" value="C:cytoplasm"/>
    <property type="evidence" value="ECO:0007669"/>
    <property type="project" value="TreeGrafter"/>
</dbReference>
<dbReference type="PANTHER" id="PTHR43441:SF10">
    <property type="entry name" value="ACETYLTRANSFERASE"/>
    <property type="match status" value="1"/>
</dbReference>
<keyword evidence="2" id="KW-0808">Transferase</keyword>
<name>A0A3A9JMX9_9PROT</name>
<evidence type="ECO:0000259" key="1">
    <source>
        <dbReference type="PROSITE" id="PS51186"/>
    </source>
</evidence>
<feature type="domain" description="N-acetyltransferase" evidence="1">
    <location>
        <begin position="2"/>
        <end position="167"/>
    </location>
</feature>
<evidence type="ECO:0000313" key="6">
    <source>
        <dbReference type="Proteomes" id="UP000278036"/>
    </source>
</evidence>
<gene>
    <name evidence="2" type="ORF">D6Z83_27865</name>
    <name evidence="4" type="ORF">EBE87_16000</name>
    <name evidence="3" type="ORF">EBE87_20430</name>
</gene>
<evidence type="ECO:0000313" key="4">
    <source>
        <dbReference type="EMBL" id="RMI20318.1"/>
    </source>
</evidence>
<comment type="caution">
    <text evidence="2">The sequence shown here is derived from an EMBL/GenBank/DDBJ whole genome shotgun (WGS) entry which is preliminary data.</text>
</comment>
<dbReference type="EMBL" id="RFLX01000012">
    <property type="protein sequence ID" value="RMI20318.1"/>
    <property type="molecule type" value="Genomic_DNA"/>
</dbReference>
<keyword evidence="5" id="KW-1185">Reference proteome</keyword>
<proteinExistence type="predicted"/>
<dbReference type="InterPro" id="IPR051908">
    <property type="entry name" value="Ribosomal_N-acetyltransferase"/>
</dbReference>
<reference evidence="2 6" key="1">
    <citation type="submission" date="2018-09" db="EMBL/GenBank/DDBJ databases">
        <title>Roseomonas sp. nov., isolated from feces of Tibetan antelopes in the Qinghai-Tibet plateau, China.</title>
        <authorList>
            <person name="Tian Z."/>
        </authorList>
    </citation>
    <scope>NUCLEOTIDE SEQUENCE [LARGE SCALE GENOMIC DNA]</scope>
    <source>
        <strain evidence="3 5">Z23</strain>
        <strain evidence="2 6">Z24</strain>
    </source>
</reference>
<dbReference type="AlphaFoldDB" id="A0A3A9JMX9"/>
<dbReference type="FunCoup" id="A0A3A9JMX9">
    <property type="interactions" value="76"/>
</dbReference>
<evidence type="ECO:0000313" key="2">
    <source>
        <dbReference type="EMBL" id="RKK00279.1"/>
    </source>
</evidence>
<dbReference type="InterPro" id="IPR000182">
    <property type="entry name" value="GNAT_dom"/>
</dbReference>
<dbReference type="Gene3D" id="3.40.630.30">
    <property type="match status" value="1"/>
</dbReference>
<dbReference type="PANTHER" id="PTHR43441">
    <property type="entry name" value="RIBOSOMAL-PROTEIN-SERINE ACETYLTRANSFERASE"/>
    <property type="match status" value="1"/>
</dbReference>
<evidence type="ECO:0000313" key="3">
    <source>
        <dbReference type="EMBL" id="RMI19371.1"/>
    </source>
</evidence>
<dbReference type="Pfam" id="PF13302">
    <property type="entry name" value="Acetyltransf_3"/>
    <property type="match status" value="1"/>
</dbReference>
<dbReference type="SUPFAM" id="SSF55729">
    <property type="entry name" value="Acyl-CoA N-acyltransferases (Nat)"/>
    <property type="match status" value="1"/>
</dbReference>
<dbReference type="InterPro" id="IPR016181">
    <property type="entry name" value="Acyl_CoA_acyltransferase"/>
</dbReference>
<protein>
    <submittedName>
        <fullName evidence="2 3">N-acetyltransferase</fullName>
    </submittedName>
</protein>
<dbReference type="RefSeq" id="WP_120641261.1">
    <property type="nucleotide sequence ID" value="NZ_RAQU01000426.1"/>
</dbReference>
<organism evidence="2 6">
    <name type="scientific">Teichococcus wenyumeiae</name>
    <dbReference type="NCBI Taxonomy" id="2478470"/>
    <lineage>
        <taxon>Bacteria</taxon>
        <taxon>Pseudomonadati</taxon>
        <taxon>Pseudomonadota</taxon>
        <taxon>Alphaproteobacteria</taxon>
        <taxon>Acetobacterales</taxon>
        <taxon>Roseomonadaceae</taxon>
        <taxon>Roseomonas</taxon>
    </lineage>
</organism>